<feature type="transmembrane region" description="Helical" evidence="2">
    <location>
        <begin position="140"/>
        <end position="163"/>
    </location>
</feature>
<evidence type="ECO:0000313" key="3">
    <source>
        <dbReference type="EMBL" id="SDK86959.1"/>
    </source>
</evidence>
<dbReference type="Proteomes" id="UP000199155">
    <property type="component" value="Unassembled WGS sequence"/>
</dbReference>
<organism evidence="3 4">
    <name type="scientific">Streptomyces indicus</name>
    <dbReference type="NCBI Taxonomy" id="417292"/>
    <lineage>
        <taxon>Bacteria</taxon>
        <taxon>Bacillati</taxon>
        <taxon>Actinomycetota</taxon>
        <taxon>Actinomycetes</taxon>
        <taxon>Kitasatosporales</taxon>
        <taxon>Streptomycetaceae</taxon>
        <taxon>Streptomyces</taxon>
    </lineage>
</organism>
<keyword evidence="2" id="KW-0472">Membrane</keyword>
<gene>
    <name evidence="3" type="ORF">SAMN05421806_11381</name>
</gene>
<feature type="transmembrane region" description="Helical" evidence="2">
    <location>
        <begin position="298"/>
        <end position="317"/>
    </location>
</feature>
<feature type="region of interest" description="Disordered" evidence="1">
    <location>
        <begin position="330"/>
        <end position="353"/>
    </location>
</feature>
<evidence type="ECO:0000313" key="4">
    <source>
        <dbReference type="Proteomes" id="UP000199155"/>
    </source>
</evidence>
<keyword evidence="2" id="KW-1133">Transmembrane helix</keyword>
<accession>A0A1G9FF15</accession>
<protein>
    <recommendedName>
        <fullName evidence="5">Aromatic ring-opening dioxygenase LigA</fullName>
    </recommendedName>
</protein>
<feature type="transmembrane region" description="Helical" evidence="2">
    <location>
        <begin position="22"/>
        <end position="42"/>
    </location>
</feature>
<dbReference type="RefSeq" id="WP_176953903.1">
    <property type="nucleotide sequence ID" value="NZ_FNFF01000013.1"/>
</dbReference>
<dbReference type="EMBL" id="FNFF01000013">
    <property type="protein sequence ID" value="SDK86959.1"/>
    <property type="molecule type" value="Genomic_DNA"/>
</dbReference>
<evidence type="ECO:0008006" key="5">
    <source>
        <dbReference type="Google" id="ProtNLM"/>
    </source>
</evidence>
<keyword evidence="2" id="KW-0812">Transmembrane</keyword>
<proteinExistence type="predicted"/>
<sequence length="353" mass="36731">MTTTPLTSAAPGTPATGRALKALRALAIAACVPYLSLKLVWISGGRTGIPDGSALLEHRTTMLVANTVTVLMDACVIVLALLLTRPWGLRVRSWLLTVPMWAATGLLLPIMTGFPLQLLIRVSGGSVRTQTAKEPFLDGWVFSVVYGGFIVQGLALGALFAAYARRRWGYVWRGRIADLASDAGLSPDTGGRLLACAATVCAVLPVTVHLMWALGADTGLNTATADNRAGDYYALEAMNALYPLAAVTGALLLTFGWGRRLRLRLPLGLVWAGSAATACWGGWLLLGSAGAGDVAEQPTGLMVLTYAGAVITGLLALSTGVRHAHRRAAQHRAGGGLRSSAPASLAGPSEPTA</sequence>
<dbReference type="AlphaFoldDB" id="A0A1G9FF15"/>
<dbReference type="STRING" id="417292.SAMN05421806_11381"/>
<reference evidence="3 4" key="1">
    <citation type="submission" date="2016-10" db="EMBL/GenBank/DDBJ databases">
        <authorList>
            <person name="de Groot N.N."/>
        </authorList>
    </citation>
    <scope>NUCLEOTIDE SEQUENCE [LARGE SCALE GENOMIC DNA]</scope>
    <source>
        <strain evidence="3 4">CGMCC 4.5727</strain>
    </source>
</reference>
<feature type="transmembrane region" description="Helical" evidence="2">
    <location>
        <begin position="193"/>
        <end position="212"/>
    </location>
</feature>
<feature type="transmembrane region" description="Helical" evidence="2">
    <location>
        <begin position="232"/>
        <end position="255"/>
    </location>
</feature>
<name>A0A1G9FF15_9ACTN</name>
<keyword evidence="4" id="KW-1185">Reference proteome</keyword>
<feature type="transmembrane region" description="Helical" evidence="2">
    <location>
        <begin position="95"/>
        <end position="120"/>
    </location>
</feature>
<feature type="transmembrane region" description="Helical" evidence="2">
    <location>
        <begin position="62"/>
        <end position="83"/>
    </location>
</feature>
<evidence type="ECO:0000256" key="1">
    <source>
        <dbReference type="SAM" id="MobiDB-lite"/>
    </source>
</evidence>
<feature type="transmembrane region" description="Helical" evidence="2">
    <location>
        <begin position="267"/>
        <end position="286"/>
    </location>
</feature>
<evidence type="ECO:0000256" key="2">
    <source>
        <dbReference type="SAM" id="Phobius"/>
    </source>
</evidence>